<dbReference type="STRING" id="6216.A0A158QEB4"/>
<organism evidence="3">
    <name type="scientific">Hymenolepis diminuta</name>
    <name type="common">Rat tapeworm</name>
    <dbReference type="NCBI Taxonomy" id="6216"/>
    <lineage>
        <taxon>Eukaryota</taxon>
        <taxon>Metazoa</taxon>
        <taxon>Spiralia</taxon>
        <taxon>Lophotrochozoa</taxon>
        <taxon>Platyhelminthes</taxon>
        <taxon>Cestoda</taxon>
        <taxon>Eucestoda</taxon>
        <taxon>Cyclophyllidea</taxon>
        <taxon>Hymenolepididae</taxon>
        <taxon>Hymenolepis</taxon>
    </lineage>
</organism>
<reference evidence="3" key="1">
    <citation type="submission" date="2016-04" db="UniProtKB">
        <authorList>
            <consortium name="WormBaseParasite"/>
        </authorList>
    </citation>
    <scope>IDENTIFICATION</scope>
</reference>
<dbReference type="OrthoDB" id="6235876at2759"/>
<dbReference type="WBParaSite" id="HDID_0000712401-mRNA-1">
    <property type="protein sequence ID" value="HDID_0000712401-mRNA-1"/>
    <property type="gene ID" value="HDID_0000712401"/>
</dbReference>
<accession>A0A158QEB4</accession>
<proteinExistence type="predicted"/>
<evidence type="ECO:0000313" key="1">
    <source>
        <dbReference type="EMBL" id="VDL59440.1"/>
    </source>
</evidence>
<gene>
    <name evidence="1" type="ORF">HDID_LOCUS7122</name>
</gene>
<evidence type="ECO:0000313" key="2">
    <source>
        <dbReference type="Proteomes" id="UP000274504"/>
    </source>
</evidence>
<name>A0A158QEB4_HYMDI</name>
<dbReference type="EMBL" id="UYSG01010905">
    <property type="protein sequence ID" value="VDL59440.1"/>
    <property type="molecule type" value="Genomic_DNA"/>
</dbReference>
<reference evidence="1 2" key="2">
    <citation type="submission" date="2018-11" db="EMBL/GenBank/DDBJ databases">
        <authorList>
            <consortium name="Pathogen Informatics"/>
        </authorList>
    </citation>
    <scope>NUCLEOTIDE SEQUENCE [LARGE SCALE GENOMIC DNA]</scope>
</reference>
<evidence type="ECO:0000313" key="3">
    <source>
        <dbReference type="WBParaSite" id="HDID_0000712401-mRNA-1"/>
    </source>
</evidence>
<dbReference type="AlphaFoldDB" id="A0A158QEB4"/>
<protein>
    <submittedName>
        <fullName evidence="3">DUF4091 domain-containing protein</fullName>
    </submittedName>
</protein>
<dbReference type="Proteomes" id="UP000274504">
    <property type="component" value="Unassembled WGS sequence"/>
</dbReference>
<sequence>MDEGCMNSSDRAKWIRSLHFNNKSFSLNIEVNDRPSNWIINYIFEILLRERYGYRNINFIYAPWDSSANAIGRLNCEKSKKDCSRPPPIHVNLEVWLRTGEQVSDYAPPHRVSSNGPLGPITRWGLYANEELWNHYSPLNRDPTLSSAGSFYESLAGSGGNGMLYYDRPSMLNAYHRLLSDDGITRMELRSEHLPTQSLWNITSNTISGPGDRLPVLLNWYPNALTVKSRLVRLGLPDCLAFSARVPENVTVSATCDFEVNELVKVSWARLAESAPLIKQLLDRFSIKQADYIDLLRRVS</sequence>